<dbReference type="InterPro" id="IPR033139">
    <property type="entry name" value="Caspase_cys_AS"/>
</dbReference>
<keyword evidence="2" id="KW-0645">Protease</keyword>
<evidence type="ECO:0000256" key="8">
    <source>
        <dbReference type="SAM" id="Phobius"/>
    </source>
</evidence>
<dbReference type="PROSITE" id="PS50208">
    <property type="entry name" value="CASPASE_P20"/>
    <property type="match status" value="1"/>
</dbReference>
<dbReference type="GO" id="GO:0004197">
    <property type="term" value="F:cysteine-type endopeptidase activity"/>
    <property type="evidence" value="ECO:0007669"/>
    <property type="project" value="InterPro"/>
</dbReference>
<name>A0A2A2JZ09_9BILA</name>
<comment type="caution">
    <text evidence="10">The sequence shown here is derived from an EMBL/GenBank/DDBJ whole genome shotgun (WGS) entry which is preliminary data.</text>
</comment>
<evidence type="ECO:0000259" key="9">
    <source>
        <dbReference type="PROSITE" id="PS50208"/>
    </source>
</evidence>
<protein>
    <recommendedName>
        <fullName evidence="9">Caspase family p20 domain-containing protein</fullName>
    </recommendedName>
</protein>
<evidence type="ECO:0000256" key="5">
    <source>
        <dbReference type="ARBA" id="ARBA00022807"/>
    </source>
</evidence>
<accession>A0A2A2JZ09</accession>
<comment type="similarity">
    <text evidence="1">Belongs to the peptidase C14A family.</text>
</comment>
<keyword evidence="4" id="KW-0378">Hydrolase</keyword>
<dbReference type="SMART" id="SM00115">
    <property type="entry name" value="CASc"/>
    <property type="match status" value="1"/>
</dbReference>
<dbReference type="Proteomes" id="UP000218231">
    <property type="component" value="Unassembled WGS sequence"/>
</dbReference>
<keyword evidence="5" id="KW-0788">Thiol protease</keyword>
<evidence type="ECO:0000256" key="7">
    <source>
        <dbReference type="SAM" id="MobiDB-lite"/>
    </source>
</evidence>
<keyword evidence="8" id="KW-0812">Transmembrane</keyword>
<dbReference type="PROSITE" id="PS01121">
    <property type="entry name" value="CASPASE_HIS"/>
    <property type="match status" value="1"/>
</dbReference>
<keyword evidence="8" id="KW-0472">Membrane</keyword>
<dbReference type="EMBL" id="LIAE01010027">
    <property type="protein sequence ID" value="PAV66852.1"/>
    <property type="molecule type" value="Genomic_DNA"/>
</dbReference>
<gene>
    <name evidence="10" type="ORF">WR25_00361</name>
</gene>
<sequence length="739" mass="83579">MTTPDYELLEEQSRDGAPQSDNPMPDLSKGFKVEMCNKATASELPYYKSEDDRNNTYEYAPKGQVLIINNENFTYSAEKRDGTQRDVQNLTRLFGEDGYGYTIIYKDDLKASEMMNYAHEFANSSEHEGKDCCIVIVLSHGACDELHGVDYFPIDPSIKEIYQEKFKELKNAQNENKYNPLDFGRVNTHDFLRCFKSVKNDESLNAKHLANKPKIFFFQACRGSPDPPEWRAHASVTYFKDKLYYLGGKDPKTEAYTNRVDREEGHNAELIWASKQRKAIINEARLRLMHKWSLSAGGTPRNSVDIGRPTHLRKPELQRTVRFPSSDIDHNTFIRIDSWNNRNNRSDAETAQCKQSIRDRLTSWWENLSRKNFIILVTSALIVLFLIALALVLIIVFVINGNSDPNDPKKNNPTTVTSTSPGSPTTRTLPFLKGSVSGSASHFYPIYPLPESVEPDLREYKFRNRFIGYGNGTLFLTDSDRIDTNYTQIEFDLSEGMDNSTCSNCSVLAVADECFNQTEADNCTVSKSIFCCYNCTGLSSTFCYVQGVIYRTSNLLIEQRVSASATSLSIVTSSLQQTCSFQLHRIDSSSPQFYDGPLEHCYAPTPNTTTPIPPVQLQKAMSVASVTANVQEDPSFSYLVFVDEQGSVVIVNLTAQFDLLFGPVQLDISGPIVNLAVSFYAGERILIAVVQNDKFYVYDGELQKGEWIDEKLLLWFRTEDGPNIVVFTFSFPSDAYCVY</sequence>
<dbReference type="InterPro" id="IPR001309">
    <property type="entry name" value="Pept_C14_p20"/>
</dbReference>
<keyword evidence="6" id="KW-0865">Zymogen</keyword>
<dbReference type="InterPro" id="IPR016129">
    <property type="entry name" value="Caspase_his_AS"/>
</dbReference>
<dbReference type="PANTHER" id="PTHR47901">
    <property type="entry name" value="CASPASE RECRUITMENT DOMAIN-CONTAINING PROTEIN 18"/>
    <property type="match status" value="1"/>
</dbReference>
<evidence type="ECO:0000256" key="6">
    <source>
        <dbReference type="ARBA" id="ARBA00023145"/>
    </source>
</evidence>
<dbReference type="SUPFAM" id="SSF52129">
    <property type="entry name" value="Caspase-like"/>
    <property type="match status" value="1"/>
</dbReference>
<feature type="transmembrane region" description="Helical" evidence="8">
    <location>
        <begin position="373"/>
        <end position="399"/>
    </location>
</feature>
<evidence type="ECO:0000313" key="10">
    <source>
        <dbReference type="EMBL" id="PAV66852.1"/>
    </source>
</evidence>
<dbReference type="PANTHER" id="PTHR47901:SF8">
    <property type="entry name" value="CASPASE-3"/>
    <property type="match status" value="1"/>
</dbReference>
<proteinExistence type="inferred from homology"/>
<feature type="compositionally biased region" description="Low complexity" evidence="7">
    <location>
        <begin position="411"/>
        <end position="427"/>
    </location>
</feature>
<feature type="domain" description="Caspase family p20" evidence="9">
    <location>
        <begin position="61"/>
        <end position="225"/>
    </location>
</feature>
<dbReference type="InterPro" id="IPR011600">
    <property type="entry name" value="Pept_C14_caspase"/>
</dbReference>
<dbReference type="Gene3D" id="3.40.50.1460">
    <property type="match status" value="1"/>
</dbReference>
<dbReference type="PROSITE" id="PS01122">
    <property type="entry name" value="CASPASE_CYS"/>
    <property type="match status" value="1"/>
</dbReference>
<evidence type="ECO:0000256" key="4">
    <source>
        <dbReference type="ARBA" id="ARBA00022801"/>
    </source>
</evidence>
<dbReference type="GO" id="GO:0006915">
    <property type="term" value="P:apoptotic process"/>
    <property type="evidence" value="ECO:0007669"/>
    <property type="project" value="UniProtKB-KW"/>
</dbReference>
<reference evidence="10 11" key="1">
    <citation type="journal article" date="2017" name="Curr. Biol.">
        <title>Genome architecture and evolution of a unichromosomal asexual nematode.</title>
        <authorList>
            <person name="Fradin H."/>
            <person name="Zegar C."/>
            <person name="Gutwein M."/>
            <person name="Lucas J."/>
            <person name="Kovtun M."/>
            <person name="Corcoran D."/>
            <person name="Baugh L.R."/>
            <person name="Kiontke K."/>
            <person name="Gunsalus K."/>
            <person name="Fitch D.H."/>
            <person name="Piano F."/>
        </authorList>
    </citation>
    <scope>NUCLEOTIDE SEQUENCE [LARGE SCALE GENOMIC DNA]</scope>
    <source>
        <strain evidence="10">PF1309</strain>
    </source>
</reference>
<dbReference type="Pfam" id="PF00656">
    <property type="entry name" value="Peptidase_C14"/>
    <property type="match status" value="1"/>
</dbReference>
<organism evidence="10 11">
    <name type="scientific">Diploscapter pachys</name>
    <dbReference type="NCBI Taxonomy" id="2018661"/>
    <lineage>
        <taxon>Eukaryota</taxon>
        <taxon>Metazoa</taxon>
        <taxon>Ecdysozoa</taxon>
        <taxon>Nematoda</taxon>
        <taxon>Chromadorea</taxon>
        <taxon>Rhabditida</taxon>
        <taxon>Rhabditina</taxon>
        <taxon>Rhabditomorpha</taxon>
        <taxon>Rhabditoidea</taxon>
        <taxon>Rhabditidae</taxon>
        <taxon>Diploscapter</taxon>
    </lineage>
</organism>
<evidence type="ECO:0000256" key="2">
    <source>
        <dbReference type="ARBA" id="ARBA00022670"/>
    </source>
</evidence>
<dbReference type="PRINTS" id="PR00376">
    <property type="entry name" value="IL1BCENZYME"/>
</dbReference>
<keyword evidence="11" id="KW-1185">Reference proteome</keyword>
<feature type="region of interest" description="Disordered" evidence="7">
    <location>
        <begin position="1"/>
        <end position="27"/>
    </location>
</feature>
<evidence type="ECO:0000256" key="1">
    <source>
        <dbReference type="ARBA" id="ARBA00010134"/>
    </source>
</evidence>
<dbReference type="OrthoDB" id="5819285at2759"/>
<dbReference type="InterPro" id="IPR002398">
    <property type="entry name" value="Pept_C14"/>
</dbReference>
<keyword evidence="8" id="KW-1133">Transmembrane helix</keyword>
<dbReference type="InterPro" id="IPR029030">
    <property type="entry name" value="Caspase-like_dom_sf"/>
</dbReference>
<dbReference type="InterPro" id="IPR015917">
    <property type="entry name" value="Pept_C14A"/>
</dbReference>
<evidence type="ECO:0000313" key="11">
    <source>
        <dbReference type="Proteomes" id="UP000218231"/>
    </source>
</evidence>
<dbReference type="GO" id="GO:0006508">
    <property type="term" value="P:proteolysis"/>
    <property type="evidence" value="ECO:0007669"/>
    <property type="project" value="UniProtKB-KW"/>
</dbReference>
<dbReference type="AlphaFoldDB" id="A0A2A2JZ09"/>
<keyword evidence="3" id="KW-0053">Apoptosis</keyword>
<feature type="region of interest" description="Disordered" evidence="7">
    <location>
        <begin position="405"/>
        <end position="427"/>
    </location>
</feature>
<evidence type="ECO:0000256" key="3">
    <source>
        <dbReference type="ARBA" id="ARBA00022703"/>
    </source>
</evidence>